<dbReference type="InterPro" id="IPR001920">
    <property type="entry name" value="Asp/Glu_race"/>
</dbReference>
<feature type="binding site" evidence="7">
    <location>
        <begin position="43"/>
        <end position="44"/>
    </location>
    <ligand>
        <name>substrate</name>
    </ligand>
</feature>
<keyword evidence="9" id="KW-1185">Reference proteome</keyword>
<dbReference type="InterPro" id="IPR018187">
    <property type="entry name" value="Asp/Glu_racemase_AS_1"/>
</dbReference>
<comment type="catalytic activity">
    <reaction evidence="1 7">
        <text>L-glutamate = D-glutamate</text>
        <dbReference type="Rhea" id="RHEA:12813"/>
        <dbReference type="ChEBI" id="CHEBI:29985"/>
        <dbReference type="ChEBI" id="CHEBI:29986"/>
        <dbReference type="EC" id="5.1.1.3"/>
    </reaction>
</comment>
<evidence type="ECO:0000256" key="4">
    <source>
        <dbReference type="ARBA" id="ARBA00022984"/>
    </source>
</evidence>
<keyword evidence="6 7" id="KW-0961">Cell wall biogenesis/degradation</keyword>
<keyword evidence="5 7" id="KW-0413">Isomerase</keyword>
<evidence type="ECO:0000256" key="5">
    <source>
        <dbReference type="ARBA" id="ARBA00023235"/>
    </source>
</evidence>
<feature type="active site" description="Proton donor/acceptor" evidence="7">
    <location>
        <position position="187"/>
    </location>
</feature>
<evidence type="ECO:0000256" key="3">
    <source>
        <dbReference type="ARBA" id="ARBA00022960"/>
    </source>
</evidence>
<dbReference type="UniPathway" id="UPA00219"/>
<name>E1R3F0_SEDSS</name>
<dbReference type="STRING" id="573413.Spirs_2467"/>
<dbReference type="EC" id="5.1.1.3" evidence="2 7"/>
<feature type="binding site" evidence="7">
    <location>
        <begin position="11"/>
        <end position="12"/>
    </location>
    <ligand>
        <name>substrate</name>
    </ligand>
</feature>
<feature type="binding site" evidence="7">
    <location>
        <begin position="188"/>
        <end position="189"/>
    </location>
    <ligand>
        <name>substrate</name>
    </ligand>
</feature>
<accession>E1R3F0</accession>
<comment type="pathway">
    <text evidence="7">Cell wall biogenesis; peptidoglycan biosynthesis.</text>
</comment>
<organism evidence="8 9">
    <name type="scientific">Sediminispirochaeta smaragdinae (strain DSM 11293 / JCM 15392 / SEBR 4228)</name>
    <name type="common">Spirochaeta smaragdinae</name>
    <dbReference type="NCBI Taxonomy" id="573413"/>
    <lineage>
        <taxon>Bacteria</taxon>
        <taxon>Pseudomonadati</taxon>
        <taxon>Spirochaetota</taxon>
        <taxon>Spirochaetia</taxon>
        <taxon>Spirochaetales</taxon>
        <taxon>Spirochaetaceae</taxon>
        <taxon>Sediminispirochaeta</taxon>
    </lineage>
</organism>
<dbReference type="PROSITE" id="PS00923">
    <property type="entry name" value="ASP_GLU_RACEMASE_1"/>
    <property type="match status" value="1"/>
</dbReference>
<reference evidence="8 9" key="1">
    <citation type="journal article" date="2010" name="Stand. Genomic Sci.">
        <title>Complete genome sequence of Spirochaeta smaragdinae type strain (SEBR 4228).</title>
        <authorList>
            <person name="Mavromatis K."/>
            <person name="Yasawong M."/>
            <person name="Chertkov O."/>
            <person name="Lapidus A."/>
            <person name="Lucas S."/>
            <person name="Nolan M."/>
            <person name="Del Rio T.G."/>
            <person name="Tice H."/>
            <person name="Cheng J.F."/>
            <person name="Pitluck S."/>
            <person name="Liolios K."/>
            <person name="Ivanova N."/>
            <person name="Tapia R."/>
            <person name="Han C."/>
            <person name="Bruce D."/>
            <person name="Goodwin L."/>
            <person name="Pati A."/>
            <person name="Chen A."/>
            <person name="Palaniappan K."/>
            <person name="Land M."/>
            <person name="Hauser L."/>
            <person name="Chang Y.J."/>
            <person name="Jeffries C.D."/>
            <person name="Detter J.C."/>
            <person name="Rohde M."/>
            <person name="Brambilla E."/>
            <person name="Spring S."/>
            <person name="Goker M."/>
            <person name="Sikorski J."/>
            <person name="Woyke T."/>
            <person name="Bristow J."/>
            <person name="Eisen J.A."/>
            <person name="Markowitz V."/>
            <person name="Hugenholtz P."/>
            <person name="Klenk H.P."/>
            <person name="Kyrpides N.C."/>
        </authorList>
    </citation>
    <scope>NUCLEOTIDE SEQUENCE [LARGE SCALE GENOMIC DNA]</scope>
    <source>
        <strain evidence="9">DSM 11293 / JCM 15392 / SEBR 4228</strain>
    </source>
</reference>
<evidence type="ECO:0000313" key="8">
    <source>
        <dbReference type="EMBL" id="ADK81581.1"/>
    </source>
</evidence>
<sequence>MKNTGPIAFFDSGIGGLPYLQWVRKKLPNFSYRYLADRANFPYGEKSIEELGGLIIGSMERYIERVDPSIVVVACNTASVTALQKLRDTFSVPFVGVVPAIKPAAALSCTHTIGLLATKRTVEDPYTDNLVRLFADGFQVERFAGVDIVDFVENHLLDAEPHEIREVLAPAVAFFSEKEVDTLVLGCTHFLHVRDEIAEAFGGRVKIVDSIEGVGRHVIQMVSEYHGGGGGGEFFVSGIEGAVDTYRRFADAYALGWGGVV</sequence>
<keyword evidence="4 7" id="KW-0573">Peptidoglycan synthesis</keyword>
<dbReference type="EMBL" id="CP002116">
    <property type="protein sequence ID" value="ADK81581.1"/>
    <property type="molecule type" value="Genomic_DNA"/>
</dbReference>
<dbReference type="KEGG" id="ssm:Spirs_2467"/>
<comment type="similarity">
    <text evidence="7">Belongs to the aspartate/glutamate racemases family.</text>
</comment>
<dbReference type="HAMAP" id="MF_00258">
    <property type="entry name" value="Glu_racemase"/>
    <property type="match status" value="1"/>
</dbReference>
<feature type="binding site" evidence="7">
    <location>
        <begin position="76"/>
        <end position="77"/>
    </location>
    <ligand>
        <name>substrate</name>
    </ligand>
</feature>
<dbReference type="GO" id="GO:0008360">
    <property type="term" value="P:regulation of cell shape"/>
    <property type="evidence" value="ECO:0007669"/>
    <property type="project" value="UniProtKB-KW"/>
</dbReference>
<dbReference type="Proteomes" id="UP000002318">
    <property type="component" value="Chromosome"/>
</dbReference>
<dbReference type="SUPFAM" id="SSF53681">
    <property type="entry name" value="Aspartate/glutamate racemase"/>
    <property type="match status" value="2"/>
</dbReference>
<evidence type="ECO:0000256" key="6">
    <source>
        <dbReference type="ARBA" id="ARBA00023316"/>
    </source>
</evidence>
<dbReference type="AlphaFoldDB" id="E1R3F0"/>
<dbReference type="Pfam" id="PF01177">
    <property type="entry name" value="Asp_Glu_race"/>
    <property type="match status" value="1"/>
</dbReference>
<feature type="active site" description="Proton donor/acceptor" evidence="7">
    <location>
        <position position="75"/>
    </location>
</feature>
<evidence type="ECO:0000256" key="7">
    <source>
        <dbReference type="HAMAP-Rule" id="MF_00258"/>
    </source>
</evidence>
<dbReference type="GO" id="GO:0071555">
    <property type="term" value="P:cell wall organization"/>
    <property type="evidence" value="ECO:0007669"/>
    <property type="project" value="UniProtKB-KW"/>
</dbReference>
<gene>
    <name evidence="7" type="primary">murI</name>
    <name evidence="8" type="ordered locus">Spirs_2467</name>
</gene>
<dbReference type="Gene3D" id="3.40.50.1860">
    <property type="match status" value="2"/>
</dbReference>
<dbReference type="PANTHER" id="PTHR21198">
    <property type="entry name" value="GLUTAMATE RACEMASE"/>
    <property type="match status" value="1"/>
</dbReference>
<evidence type="ECO:0000313" key="9">
    <source>
        <dbReference type="Proteomes" id="UP000002318"/>
    </source>
</evidence>
<dbReference type="OrthoDB" id="9801055at2"/>
<evidence type="ECO:0000256" key="1">
    <source>
        <dbReference type="ARBA" id="ARBA00001602"/>
    </source>
</evidence>
<dbReference type="HOGENOM" id="CLU_052344_2_0_12"/>
<dbReference type="InterPro" id="IPR015942">
    <property type="entry name" value="Asp/Glu/hydantoin_racemase"/>
</dbReference>
<comment type="function">
    <text evidence="7">Provides the (R)-glutamate required for cell wall biosynthesis.</text>
</comment>
<dbReference type="GO" id="GO:0008881">
    <property type="term" value="F:glutamate racemase activity"/>
    <property type="evidence" value="ECO:0007669"/>
    <property type="project" value="UniProtKB-UniRule"/>
</dbReference>
<dbReference type="GO" id="GO:0009252">
    <property type="term" value="P:peptidoglycan biosynthetic process"/>
    <property type="evidence" value="ECO:0007669"/>
    <property type="project" value="UniProtKB-UniRule"/>
</dbReference>
<dbReference type="RefSeq" id="WP_013255044.1">
    <property type="nucleotide sequence ID" value="NC_014364.1"/>
</dbReference>
<dbReference type="InterPro" id="IPR004391">
    <property type="entry name" value="Glu_race"/>
</dbReference>
<protein>
    <recommendedName>
        <fullName evidence="2 7">Glutamate racemase</fullName>
        <ecNumber evidence="2 7">5.1.1.3</ecNumber>
    </recommendedName>
</protein>
<dbReference type="eggNOG" id="COG0796">
    <property type="taxonomic scope" value="Bacteria"/>
</dbReference>
<dbReference type="PANTHER" id="PTHR21198:SF2">
    <property type="entry name" value="GLUTAMATE RACEMASE"/>
    <property type="match status" value="1"/>
</dbReference>
<evidence type="ECO:0000256" key="2">
    <source>
        <dbReference type="ARBA" id="ARBA00013090"/>
    </source>
</evidence>
<dbReference type="NCBIfam" id="TIGR00067">
    <property type="entry name" value="glut_race"/>
    <property type="match status" value="1"/>
</dbReference>
<keyword evidence="3 7" id="KW-0133">Cell shape</keyword>
<proteinExistence type="inferred from homology"/>